<dbReference type="InterPro" id="IPR007612">
    <property type="entry name" value="LOR"/>
</dbReference>
<dbReference type="PANTHER" id="PTHR31087:SF85">
    <property type="entry name" value="PROTEIN LURP-ONE-RELATED 7"/>
    <property type="match status" value="1"/>
</dbReference>
<dbReference type="RefSeq" id="XP_008782602.2">
    <property type="nucleotide sequence ID" value="XM_008784380.4"/>
</dbReference>
<dbReference type="Pfam" id="PF04525">
    <property type="entry name" value="LOR"/>
    <property type="match status" value="1"/>
</dbReference>
<reference evidence="2" key="1">
    <citation type="journal article" date="2019" name="Nat. Commun.">
        <title>Genome-wide association mapping of date palm fruit traits.</title>
        <authorList>
            <person name="Hazzouri K.M."/>
            <person name="Gros-Balthazard M."/>
            <person name="Flowers J.M."/>
            <person name="Copetti D."/>
            <person name="Lemansour A."/>
            <person name="Lebrun M."/>
            <person name="Masmoudi K."/>
            <person name="Ferrand S."/>
            <person name="Dhar M.I."/>
            <person name="Fresquez Z.A."/>
            <person name="Rosas U."/>
            <person name="Zhang J."/>
            <person name="Talag J."/>
            <person name="Lee S."/>
            <person name="Kudrna D."/>
            <person name="Powell R.F."/>
            <person name="Leitch I.J."/>
            <person name="Krueger R.R."/>
            <person name="Wing R.A."/>
            <person name="Amiri K.M.A."/>
            <person name="Purugganan M.D."/>
        </authorList>
    </citation>
    <scope>NUCLEOTIDE SEQUENCE [LARGE SCALE GENOMIC DNA]</scope>
    <source>
        <strain evidence="2">cv. Khalas</strain>
    </source>
</reference>
<name>A0A8B7BP80_PHODC</name>
<evidence type="ECO:0000313" key="2">
    <source>
        <dbReference type="Proteomes" id="UP000228380"/>
    </source>
</evidence>
<dbReference type="AlphaFoldDB" id="A0A8B7BP80"/>
<accession>A0A8B7BP80</accession>
<gene>
    <name evidence="3" type="primary">LOC103702087</name>
</gene>
<dbReference type="PANTHER" id="PTHR31087">
    <property type="match status" value="1"/>
</dbReference>
<dbReference type="InterPro" id="IPR025659">
    <property type="entry name" value="Tubby-like_C"/>
</dbReference>
<reference evidence="3" key="2">
    <citation type="submission" date="2025-08" db="UniProtKB">
        <authorList>
            <consortium name="RefSeq"/>
        </authorList>
    </citation>
    <scope>IDENTIFICATION</scope>
    <source>
        <tissue evidence="3">Young leaves</tissue>
    </source>
</reference>
<dbReference type="KEGG" id="pda:103702087"/>
<evidence type="ECO:0000256" key="1">
    <source>
        <dbReference type="ARBA" id="ARBA00005437"/>
    </source>
</evidence>
<dbReference type="GeneID" id="103702087"/>
<comment type="similarity">
    <text evidence="1">Belongs to the LOR family.</text>
</comment>
<dbReference type="Gene3D" id="2.40.160.200">
    <property type="entry name" value="LURP1-related"/>
    <property type="match status" value="1"/>
</dbReference>
<evidence type="ECO:0000313" key="3">
    <source>
        <dbReference type="RefSeq" id="XP_008782602.2"/>
    </source>
</evidence>
<keyword evidence="2" id="KW-1185">Reference proteome</keyword>
<dbReference type="Proteomes" id="UP000228380">
    <property type="component" value="Chromosome 3"/>
</dbReference>
<dbReference type="SUPFAM" id="SSF54518">
    <property type="entry name" value="Tubby C-terminal domain-like"/>
    <property type="match status" value="1"/>
</dbReference>
<dbReference type="OrthoDB" id="770293at2759"/>
<dbReference type="InterPro" id="IPR038595">
    <property type="entry name" value="LOR_sf"/>
</dbReference>
<sequence length="184" mass="20812">MSASSSPSTWQIPVDFTITKAPLGLTGAGDLTVYDANGNFVFRIKRCSNSHPRRIKTLFDAMGNPLITVVHHNDGWQAFRGDNYERNDLIFTVEKTLYSPIKTELEVFLSGRNQGDLKPSFRLKGNPFRRSCTIFNGNSIFAQTSLFYKLRKVIYSRRKFRLTVYPGNDPVLVMAMLVVFFGGS</sequence>
<protein>
    <submittedName>
        <fullName evidence="3">Protein LURP-one-related 7</fullName>
    </submittedName>
</protein>
<organism evidence="2 3">
    <name type="scientific">Phoenix dactylifera</name>
    <name type="common">Date palm</name>
    <dbReference type="NCBI Taxonomy" id="42345"/>
    <lineage>
        <taxon>Eukaryota</taxon>
        <taxon>Viridiplantae</taxon>
        <taxon>Streptophyta</taxon>
        <taxon>Embryophyta</taxon>
        <taxon>Tracheophyta</taxon>
        <taxon>Spermatophyta</taxon>
        <taxon>Magnoliopsida</taxon>
        <taxon>Liliopsida</taxon>
        <taxon>Arecaceae</taxon>
        <taxon>Coryphoideae</taxon>
        <taxon>Phoeniceae</taxon>
        <taxon>Phoenix</taxon>
    </lineage>
</organism>
<proteinExistence type="inferred from homology"/>